<dbReference type="EMBL" id="JAVBVO010000003">
    <property type="protein sequence ID" value="MDZ5759531.1"/>
    <property type="molecule type" value="Genomic_DNA"/>
</dbReference>
<gene>
    <name evidence="1" type="ORF">RAK27_12780</name>
</gene>
<accession>A0AAW9K8F8</accession>
<comment type="caution">
    <text evidence="1">The sequence shown here is derived from an EMBL/GenBank/DDBJ whole genome shotgun (WGS) entry which is preliminary data.</text>
</comment>
<dbReference type="AlphaFoldDB" id="A0AAW9K8F8"/>
<dbReference type="Proteomes" id="UP001290462">
    <property type="component" value="Unassembled WGS sequence"/>
</dbReference>
<sequence length="74" mass="8704">MRIEDKWDDGILYHIEFQVSLEGKLKNIRKNLVFPEELDGLEIEKLVKENFNLVTQVKSVEYGDEILLLKKNKG</sequence>
<reference evidence="1" key="1">
    <citation type="submission" date="2023-08" db="EMBL/GenBank/DDBJ databases">
        <title>Genomic characterization of piscicolin 126 produced by Carnobacterium maltaromaticum CM22 strain isolated from salmon (Salmo salar).</title>
        <authorList>
            <person name="Gonzalez-Gragera E."/>
            <person name="Garcia-Lopez J.D."/>
            <person name="Teso-Perez C."/>
            <person name="Gimenez-Hernandez I."/>
            <person name="Peralta-Sanchez J.M."/>
            <person name="Valdivia E."/>
            <person name="Montalban-Lopez M."/>
            <person name="Martin-Platero A.M."/>
            <person name="Banos A."/>
            <person name="Martinez-Bueno M."/>
        </authorList>
    </citation>
    <scope>NUCLEOTIDE SEQUENCE</scope>
    <source>
        <strain evidence="1">CM22</strain>
    </source>
</reference>
<proteinExistence type="predicted"/>
<name>A0AAW9K8F8_CARML</name>
<organism evidence="1 2">
    <name type="scientific">Carnobacterium maltaromaticum</name>
    <name type="common">Carnobacterium piscicola</name>
    <dbReference type="NCBI Taxonomy" id="2751"/>
    <lineage>
        <taxon>Bacteria</taxon>
        <taxon>Bacillati</taxon>
        <taxon>Bacillota</taxon>
        <taxon>Bacilli</taxon>
        <taxon>Lactobacillales</taxon>
        <taxon>Carnobacteriaceae</taxon>
        <taxon>Carnobacterium</taxon>
    </lineage>
</organism>
<evidence type="ECO:0000313" key="2">
    <source>
        <dbReference type="Proteomes" id="UP001290462"/>
    </source>
</evidence>
<dbReference type="RefSeq" id="WP_201730274.1">
    <property type="nucleotide sequence ID" value="NZ_CAJGUR010000008.1"/>
</dbReference>
<protein>
    <submittedName>
        <fullName evidence="1">Uncharacterized protein</fullName>
    </submittedName>
</protein>
<evidence type="ECO:0000313" key="1">
    <source>
        <dbReference type="EMBL" id="MDZ5759531.1"/>
    </source>
</evidence>